<feature type="region of interest" description="Disordered" evidence="1">
    <location>
        <begin position="209"/>
        <end position="241"/>
    </location>
</feature>
<comment type="caution">
    <text evidence="2">The sequence shown here is derived from an EMBL/GenBank/DDBJ whole genome shotgun (WGS) entry which is preliminary data.</text>
</comment>
<evidence type="ECO:0000256" key="1">
    <source>
        <dbReference type="SAM" id="MobiDB-lite"/>
    </source>
</evidence>
<dbReference type="EMBL" id="JABZXS010000065">
    <property type="protein sequence ID" value="MBF1673626.1"/>
    <property type="molecule type" value="Genomic_DNA"/>
</dbReference>
<name>A0A930Q197_9MICC</name>
<proteinExistence type="predicted"/>
<dbReference type="Proteomes" id="UP000785653">
    <property type="component" value="Unassembled WGS sequence"/>
</dbReference>
<dbReference type="AlphaFoldDB" id="A0A930Q197"/>
<sequence>MAYGNLVRNYFVCNAQSALLDPSLVKIKLSTKEALAYAALLSYWGCNTITPTWDALLNRSRLGKTALSAALDSLEVKRALERRRFTDRTGRRHVIYFLNVEVLFEQDVIEACGMEDDLYKHSIKEGASDSAVLARVSHLNTMGWKSTRFTTKQVKESLSPEEDRSCDYDEDSLDGFLISGFPDEEPAEETVEETAEENAVCQEMRPLFGDGADLEDDAPSAHEASSGSSGLWPETAEVPGGSNWVPTDVEDASTVSATPAVGESIQERVERIVRDHPGDDVIDAEIIDAEIIDAEIIDAEIIDVEIIEDESPSDTLIDVPASQELAIATPKAPVKAKGNSEGDCEKEFAKFYEVFPRHVGRKPAFEAWKKVLKAGKKTAAELIEAADAYAKHRAGKPKQYTLHPSTWLNQERWEDEYEEDTTSYGYNGYSGGGIVARTPEDAEYFRNLDAACTEMYYKSHGFRTAEEFIEYQRGIAALNARQAEEDYAEAAANRIPF</sequence>
<gene>
    <name evidence="2" type="ORF">HXO65_05405</name>
</gene>
<evidence type="ECO:0000313" key="2">
    <source>
        <dbReference type="EMBL" id="MBF1673626.1"/>
    </source>
</evidence>
<reference evidence="2" key="1">
    <citation type="submission" date="2020-04" db="EMBL/GenBank/DDBJ databases">
        <title>Deep metagenomics examines the oral microbiome during advanced dental caries in children, revealing novel taxa and co-occurrences with host molecules.</title>
        <authorList>
            <person name="Baker J.L."/>
            <person name="Morton J.T."/>
            <person name="Dinis M."/>
            <person name="Alvarez R."/>
            <person name="Tran N.C."/>
            <person name="Knight R."/>
            <person name="Edlund A."/>
        </authorList>
    </citation>
    <scope>NUCLEOTIDE SEQUENCE</scope>
    <source>
        <strain evidence="2">JCVI_47_bin.3</strain>
    </source>
</reference>
<protein>
    <submittedName>
        <fullName evidence="2">Uncharacterized protein</fullName>
    </submittedName>
</protein>
<accession>A0A930Q197</accession>
<evidence type="ECO:0000313" key="3">
    <source>
        <dbReference type="Proteomes" id="UP000785653"/>
    </source>
</evidence>
<organism evidence="2 3">
    <name type="scientific">Rothia mucilaginosa</name>
    <dbReference type="NCBI Taxonomy" id="43675"/>
    <lineage>
        <taxon>Bacteria</taxon>
        <taxon>Bacillati</taxon>
        <taxon>Actinomycetota</taxon>
        <taxon>Actinomycetes</taxon>
        <taxon>Micrococcales</taxon>
        <taxon>Micrococcaceae</taxon>
        <taxon>Rothia</taxon>
    </lineage>
</organism>